<protein>
    <submittedName>
        <fullName evidence="1">Uncharacterized protein</fullName>
    </submittedName>
</protein>
<accession>A0ABR8WK08</accession>
<reference evidence="1 2" key="1">
    <citation type="submission" date="2020-08" db="EMBL/GenBank/DDBJ databases">
        <title>A Genomic Blueprint of the Chicken Gut Microbiome.</title>
        <authorList>
            <person name="Gilroy R."/>
            <person name="Ravi A."/>
            <person name="Getino M."/>
            <person name="Pursley I."/>
            <person name="Horton D.L."/>
            <person name="Alikhan N.-F."/>
            <person name="Baker D."/>
            <person name="Gharbi K."/>
            <person name="Hall N."/>
            <person name="Watson M."/>
            <person name="Adriaenssens E.M."/>
            <person name="Foster-Nyarko E."/>
            <person name="Jarju S."/>
            <person name="Secka A."/>
            <person name="Antonio M."/>
            <person name="Oren A."/>
            <person name="Chaudhuri R."/>
            <person name="La Ragione R.M."/>
            <person name="Hildebrand F."/>
            <person name="Pallen M.J."/>
        </authorList>
    </citation>
    <scope>NUCLEOTIDE SEQUENCE [LARGE SCALE GENOMIC DNA]</scope>
    <source>
        <strain evidence="1 2">Sa1CVA4</strain>
    </source>
</reference>
<sequence>MKRETGILVASSLGLLVGLGVYGFKLFLNKKDTDYKAYYGDYHRHFDDGSYDDHHGVELYAMQ</sequence>
<proteinExistence type="predicted"/>
<name>A0ABR8WK08_9FLAO</name>
<comment type="caution">
    <text evidence="1">The sequence shown here is derived from an EMBL/GenBank/DDBJ whole genome shotgun (WGS) entry which is preliminary data.</text>
</comment>
<keyword evidence="2" id="KW-1185">Reference proteome</keyword>
<dbReference type="EMBL" id="JACSPS010000001">
    <property type="protein sequence ID" value="MBD8017401.1"/>
    <property type="molecule type" value="Genomic_DNA"/>
</dbReference>
<evidence type="ECO:0000313" key="1">
    <source>
        <dbReference type="EMBL" id="MBD8017401.1"/>
    </source>
</evidence>
<dbReference type="RefSeq" id="WP_251832605.1">
    <property type="nucleotide sequence ID" value="NZ_JACSPS010000001.1"/>
</dbReference>
<evidence type="ECO:0000313" key="2">
    <source>
        <dbReference type="Proteomes" id="UP000626242"/>
    </source>
</evidence>
<gene>
    <name evidence="1" type="ORF">H9628_02850</name>
</gene>
<organism evidence="1 2">
    <name type="scientific">Kaistella pullorum</name>
    <dbReference type="NCBI Taxonomy" id="2763074"/>
    <lineage>
        <taxon>Bacteria</taxon>
        <taxon>Pseudomonadati</taxon>
        <taxon>Bacteroidota</taxon>
        <taxon>Flavobacteriia</taxon>
        <taxon>Flavobacteriales</taxon>
        <taxon>Weeksellaceae</taxon>
        <taxon>Chryseobacterium group</taxon>
        <taxon>Kaistella</taxon>
    </lineage>
</organism>
<dbReference type="Proteomes" id="UP000626242">
    <property type="component" value="Unassembled WGS sequence"/>
</dbReference>